<dbReference type="Proteomes" id="UP000237968">
    <property type="component" value="Unassembled WGS sequence"/>
</dbReference>
<name>A0A2S9XC52_9BACT</name>
<proteinExistence type="predicted"/>
<dbReference type="OrthoDB" id="5511497at2"/>
<comment type="caution">
    <text evidence="2">The sequence shown here is derived from an EMBL/GenBank/DDBJ whole genome shotgun (WGS) entry which is preliminary data.</text>
</comment>
<dbReference type="AlphaFoldDB" id="A0A2S9XC52"/>
<evidence type="ECO:0000313" key="2">
    <source>
        <dbReference type="EMBL" id="PRP90437.1"/>
    </source>
</evidence>
<feature type="signal peptide" evidence="1">
    <location>
        <begin position="1"/>
        <end position="22"/>
    </location>
</feature>
<accession>A0A2S9XC52</accession>
<dbReference type="RefSeq" id="WP_146156371.1">
    <property type="nucleotide sequence ID" value="NZ_PVNK01000282.1"/>
</dbReference>
<keyword evidence="3" id="KW-1185">Reference proteome</keyword>
<feature type="chain" id="PRO_5015531652" description="Lipoprotein" evidence="1">
    <location>
        <begin position="23"/>
        <end position="155"/>
    </location>
</feature>
<evidence type="ECO:0000256" key="1">
    <source>
        <dbReference type="SAM" id="SignalP"/>
    </source>
</evidence>
<gene>
    <name evidence="2" type="ORF">ENSA5_65290</name>
</gene>
<sequence>MSARRPMIVAAAAALLAGSAGCINDDLYLYETELHGTVSAPMSLAPELELHVEVHHASFGTGPTAHPLGLVETFVVELDGDGSFARTVLVPTELGEGLVVYAWLDLDGDGVLCGLDGDGEPEPAGLVELDAFPAHEISFALTLDASCVGPELLFP</sequence>
<protein>
    <recommendedName>
        <fullName evidence="4">Lipoprotein</fullName>
    </recommendedName>
</protein>
<organism evidence="2 3">
    <name type="scientific">Enhygromyxa salina</name>
    <dbReference type="NCBI Taxonomy" id="215803"/>
    <lineage>
        <taxon>Bacteria</taxon>
        <taxon>Pseudomonadati</taxon>
        <taxon>Myxococcota</taxon>
        <taxon>Polyangia</taxon>
        <taxon>Nannocystales</taxon>
        <taxon>Nannocystaceae</taxon>
        <taxon>Enhygromyxa</taxon>
    </lineage>
</organism>
<evidence type="ECO:0000313" key="3">
    <source>
        <dbReference type="Proteomes" id="UP000237968"/>
    </source>
</evidence>
<evidence type="ECO:0008006" key="4">
    <source>
        <dbReference type="Google" id="ProtNLM"/>
    </source>
</evidence>
<dbReference type="PROSITE" id="PS51257">
    <property type="entry name" value="PROKAR_LIPOPROTEIN"/>
    <property type="match status" value="1"/>
</dbReference>
<keyword evidence="1" id="KW-0732">Signal</keyword>
<reference evidence="2 3" key="1">
    <citation type="submission" date="2018-03" db="EMBL/GenBank/DDBJ databases">
        <title>Draft Genome Sequences of the Obligatory Marine Myxobacteria Enhygromyxa salina SWB005.</title>
        <authorList>
            <person name="Poehlein A."/>
            <person name="Moghaddam J.A."/>
            <person name="Harms H."/>
            <person name="Alanjari M."/>
            <person name="Koenig G.M."/>
            <person name="Daniel R."/>
            <person name="Schaeberle T.F."/>
        </authorList>
    </citation>
    <scope>NUCLEOTIDE SEQUENCE [LARGE SCALE GENOMIC DNA]</scope>
    <source>
        <strain evidence="2 3">SWB005</strain>
    </source>
</reference>
<dbReference type="EMBL" id="PVNK01000282">
    <property type="protein sequence ID" value="PRP90437.1"/>
    <property type="molecule type" value="Genomic_DNA"/>
</dbReference>